<dbReference type="PROSITE" id="PS50989">
    <property type="entry name" value="COA_CT_CTER"/>
    <property type="match status" value="1"/>
</dbReference>
<name>A0A3B0S4A5_9ZZZZ</name>
<accession>A0A3B0S4A5</accession>
<dbReference type="PANTHER" id="PTHR43842:SF2">
    <property type="entry name" value="PROPIONYL-COA CARBOXYLASE BETA CHAIN, MITOCHONDRIAL"/>
    <property type="match status" value="1"/>
</dbReference>
<reference evidence="3" key="1">
    <citation type="submission" date="2018-06" db="EMBL/GenBank/DDBJ databases">
        <authorList>
            <person name="Zhirakovskaya E."/>
        </authorList>
    </citation>
    <scope>NUCLEOTIDE SEQUENCE</scope>
</reference>
<dbReference type="EC" id="6.4.1.3" evidence="3"/>
<gene>
    <name evidence="3" type="ORF">MNBD_ACTINO02-2227</name>
</gene>
<dbReference type="Pfam" id="PF01039">
    <property type="entry name" value="Carboxyl_trans"/>
    <property type="match status" value="1"/>
</dbReference>
<feature type="domain" description="CoA carboxyltransferase N-terminal" evidence="1">
    <location>
        <begin position="1"/>
        <end position="264"/>
    </location>
</feature>
<dbReference type="Gene3D" id="3.90.226.10">
    <property type="entry name" value="2-enoyl-CoA Hydratase, Chain A, domain 1"/>
    <property type="match status" value="2"/>
</dbReference>
<dbReference type="PANTHER" id="PTHR43842">
    <property type="entry name" value="PROPIONYL-COA CARBOXYLASE BETA CHAIN"/>
    <property type="match status" value="1"/>
</dbReference>
<proteinExistence type="predicted"/>
<dbReference type="InterPro" id="IPR011762">
    <property type="entry name" value="COA_CT_N"/>
</dbReference>
<evidence type="ECO:0000259" key="1">
    <source>
        <dbReference type="PROSITE" id="PS50980"/>
    </source>
</evidence>
<evidence type="ECO:0000313" key="3">
    <source>
        <dbReference type="EMBL" id="VAV97901.1"/>
    </source>
</evidence>
<organism evidence="3">
    <name type="scientific">hydrothermal vent metagenome</name>
    <dbReference type="NCBI Taxonomy" id="652676"/>
    <lineage>
        <taxon>unclassified sequences</taxon>
        <taxon>metagenomes</taxon>
        <taxon>ecological metagenomes</taxon>
    </lineage>
</organism>
<dbReference type="GO" id="GO:0004658">
    <property type="term" value="F:propionyl-CoA carboxylase activity"/>
    <property type="evidence" value="ECO:0007669"/>
    <property type="project" value="UniProtKB-EC"/>
</dbReference>
<dbReference type="EMBL" id="UOEK01000127">
    <property type="protein sequence ID" value="VAV97901.1"/>
    <property type="molecule type" value="Genomic_DNA"/>
</dbReference>
<sequence>MSWSKELEELAARKLLAKELGGPERVERHKSRGKLTVRERIDTLLDAGSFDEIGSVAGFATYTENGELETFTPANIVIGDGLIEERPVVVTGDDFTVRGGSAEASIWAKFVHAEQRARSHRIPIVRLVDGSGGGGSVASYHTLGRTYVPPLPGFADNVAALGEIPVVGAALGSVAGLGAARVALSHFSVMVRGISQMFTAGPPIVQYATHEDLDKETLGGAHIHGSNGTVDNVVESEAEAFQAIARFLSYLPSNVWTVPPRTETDDPADRRDRRLATVIPTNRRQPYDGRTIIEAVVDENSFFEIGSGWGREIIGGFARLSGIPIGVFAADPRVGGGVLSADGSQKMRRLIDVCDTFRLPIVNFVDQPGFAIGSAAESAATLRHGVHTMAALYQMTVPYFAVIVRRTFGVAGAAFVDATVPHERVAWPSADWGSLPLEGGVEAAYRRELDAADDPDALRTELLAGFEAVRNPFRTAEAFDIEEIIDPLDTRSILCRWVERVYPNLAHSLGPKGRTYRP</sequence>
<dbReference type="InterPro" id="IPR029045">
    <property type="entry name" value="ClpP/crotonase-like_dom_sf"/>
</dbReference>
<evidence type="ECO:0000259" key="2">
    <source>
        <dbReference type="PROSITE" id="PS50989"/>
    </source>
</evidence>
<dbReference type="InterPro" id="IPR011763">
    <property type="entry name" value="COA_CT_C"/>
</dbReference>
<dbReference type="AlphaFoldDB" id="A0A3B0S4A5"/>
<dbReference type="PROSITE" id="PS50980">
    <property type="entry name" value="COA_CT_NTER"/>
    <property type="match status" value="1"/>
</dbReference>
<dbReference type="SUPFAM" id="SSF52096">
    <property type="entry name" value="ClpP/crotonase"/>
    <property type="match status" value="2"/>
</dbReference>
<dbReference type="InterPro" id="IPR051047">
    <property type="entry name" value="AccD/PCCB"/>
</dbReference>
<protein>
    <submittedName>
        <fullName evidence="3">Propionyl-CoA carboxylase beta chain</fullName>
        <ecNumber evidence="3">6.4.1.3</ecNumber>
    </submittedName>
</protein>
<dbReference type="InterPro" id="IPR034733">
    <property type="entry name" value="AcCoA_carboxyl_beta"/>
</dbReference>
<feature type="domain" description="CoA carboxyltransferase C-terminal" evidence="2">
    <location>
        <begin position="267"/>
        <end position="518"/>
    </location>
</feature>
<keyword evidence="3" id="KW-0436">Ligase</keyword>